<evidence type="ECO:0000256" key="4">
    <source>
        <dbReference type="SAM" id="MobiDB-lite"/>
    </source>
</evidence>
<dbReference type="InterPro" id="IPR050595">
    <property type="entry name" value="Bact_response_regulator"/>
</dbReference>
<dbReference type="SMART" id="SM00448">
    <property type="entry name" value="REC"/>
    <property type="match status" value="1"/>
</dbReference>
<keyword evidence="2" id="KW-0862">Zinc</keyword>
<dbReference type="Pfam" id="PF00072">
    <property type="entry name" value="Response_reg"/>
    <property type="match status" value="1"/>
</dbReference>
<dbReference type="GO" id="GO:0000160">
    <property type="term" value="P:phosphorelay signal transduction system"/>
    <property type="evidence" value="ECO:0007669"/>
    <property type="project" value="InterPro"/>
</dbReference>
<evidence type="ECO:0000256" key="1">
    <source>
        <dbReference type="ARBA" id="ARBA00022553"/>
    </source>
</evidence>
<name>A0A4Y9QTX2_9MICO</name>
<dbReference type="PANTHER" id="PTHR44591:SF3">
    <property type="entry name" value="RESPONSE REGULATORY DOMAIN-CONTAINING PROTEIN"/>
    <property type="match status" value="1"/>
</dbReference>
<dbReference type="PANTHER" id="PTHR44591">
    <property type="entry name" value="STRESS RESPONSE REGULATOR PROTEIN 1"/>
    <property type="match status" value="1"/>
</dbReference>
<evidence type="ECO:0000313" key="7">
    <source>
        <dbReference type="Proteomes" id="UP000298127"/>
    </source>
</evidence>
<dbReference type="Pfam" id="PF02585">
    <property type="entry name" value="PIG-L"/>
    <property type="match status" value="1"/>
</dbReference>
<dbReference type="GO" id="GO:0016137">
    <property type="term" value="P:glycoside metabolic process"/>
    <property type="evidence" value="ECO:0007669"/>
    <property type="project" value="UniProtKB-ARBA"/>
</dbReference>
<organism evidence="6 7">
    <name type="scientific">Orlajensenia leifsoniae</name>
    <dbReference type="NCBI Taxonomy" id="2561933"/>
    <lineage>
        <taxon>Bacteria</taxon>
        <taxon>Bacillati</taxon>
        <taxon>Actinomycetota</taxon>
        <taxon>Actinomycetes</taxon>
        <taxon>Micrococcales</taxon>
        <taxon>Microbacteriaceae</taxon>
        <taxon>Orlajensenia</taxon>
    </lineage>
</organism>
<accession>A0A4Y9QTX2</accession>
<dbReference type="InterPro" id="IPR003737">
    <property type="entry name" value="GlcNAc_PI_deacetylase-related"/>
</dbReference>
<dbReference type="PROSITE" id="PS50110">
    <property type="entry name" value="RESPONSE_REGULATORY"/>
    <property type="match status" value="1"/>
</dbReference>
<dbReference type="SUPFAM" id="SSF52172">
    <property type="entry name" value="CheY-like"/>
    <property type="match status" value="1"/>
</dbReference>
<evidence type="ECO:0000259" key="5">
    <source>
        <dbReference type="PROSITE" id="PS50110"/>
    </source>
</evidence>
<dbReference type="EMBL" id="SPQZ01000007">
    <property type="protein sequence ID" value="TFV95062.1"/>
    <property type="molecule type" value="Genomic_DNA"/>
</dbReference>
<evidence type="ECO:0000313" key="6">
    <source>
        <dbReference type="EMBL" id="TFV95062.1"/>
    </source>
</evidence>
<dbReference type="InterPro" id="IPR024078">
    <property type="entry name" value="LmbE-like_dom_sf"/>
</dbReference>
<evidence type="ECO:0000256" key="3">
    <source>
        <dbReference type="PROSITE-ProRule" id="PRU00169"/>
    </source>
</evidence>
<comment type="caution">
    <text evidence="6">The sequence shown here is derived from an EMBL/GenBank/DDBJ whole genome shotgun (WGS) entry which is preliminary data.</text>
</comment>
<reference evidence="6 7" key="1">
    <citation type="journal article" date="2018" name="J. Microbiol.">
        <title>Leifsonia flava sp. nov., a novel actinobacterium isolated from the rhizosphere of Aquilegia viridiflora.</title>
        <authorList>
            <person name="Cai Y."/>
            <person name="Tao W.Z."/>
            <person name="Ma Y.J."/>
            <person name="Cheng J."/>
            <person name="Zhang M.Y."/>
            <person name="Zhang Y.X."/>
        </authorList>
    </citation>
    <scope>NUCLEOTIDE SEQUENCE [LARGE SCALE GENOMIC DNA]</scope>
    <source>
        <strain evidence="6 7">SYP-B2174</strain>
    </source>
</reference>
<keyword evidence="7" id="KW-1185">Reference proteome</keyword>
<dbReference type="Gene3D" id="3.40.50.10320">
    <property type="entry name" value="LmbE-like"/>
    <property type="match status" value="1"/>
</dbReference>
<dbReference type="Gene3D" id="3.40.50.2300">
    <property type="match status" value="1"/>
</dbReference>
<feature type="region of interest" description="Disordered" evidence="4">
    <location>
        <begin position="338"/>
        <end position="358"/>
    </location>
</feature>
<dbReference type="CDD" id="cd00156">
    <property type="entry name" value="REC"/>
    <property type="match status" value="1"/>
</dbReference>
<feature type="domain" description="Response regulatory" evidence="5">
    <location>
        <begin position="7"/>
        <end position="122"/>
    </location>
</feature>
<keyword evidence="1 3" id="KW-0597">Phosphoprotein</keyword>
<dbReference type="RefSeq" id="WP_135121386.1">
    <property type="nucleotide sequence ID" value="NZ_SPQZ01000007.1"/>
</dbReference>
<dbReference type="InterPro" id="IPR011006">
    <property type="entry name" value="CheY-like_superfamily"/>
</dbReference>
<gene>
    <name evidence="6" type="ORF">E4M00_15410</name>
</gene>
<dbReference type="InterPro" id="IPR001789">
    <property type="entry name" value="Sig_transdc_resp-reg_receiver"/>
</dbReference>
<dbReference type="Proteomes" id="UP000298127">
    <property type="component" value="Unassembled WGS sequence"/>
</dbReference>
<feature type="modified residue" description="4-aspartylphosphate" evidence="3">
    <location>
        <position position="57"/>
    </location>
</feature>
<proteinExistence type="predicted"/>
<dbReference type="SUPFAM" id="SSF102588">
    <property type="entry name" value="LmbE-like"/>
    <property type="match status" value="1"/>
</dbReference>
<evidence type="ECO:0000256" key="2">
    <source>
        <dbReference type="ARBA" id="ARBA00022833"/>
    </source>
</evidence>
<sequence>MTDAPYRVLVIEDDEDVALFTRTVLEKRAGCDVRVLYSGIGAIDVVREFRPDVLVTDVELPGASGLDILEQARLIDPSLPVIVMTAHASVDYAVRALRDRADEFLTKPVPSTVLVETVHRLGARSRQAAAARQKRTVLAIGAHPDDVEIGVGGVLAAHAAAGDPIVILTLSRGARGGAADDRQHESLASAEILGARLFMEDLEDTRIPNSDPTVGIIERVVAEVSPGIVYTHTKNERHQDHRSVHEAALIATRRVPTVACFQSPSSTIEFRPSRFVTIDGHTDTKLALLRAFASQAGIRDYLEPDFVLATARYWSRFGTGRYSEPLEIIRDSAAIGAPSSIDTSAGAVASSPRPGEEM</sequence>
<protein>
    <submittedName>
        <fullName evidence="6">Response regulator</fullName>
    </submittedName>
</protein>
<dbReference type="AlphaFoldDB" id="A0A4Y9QTX2"/>